<accession>A0ACC1M1G6</accession>
<organism evidence="1 2">
    <name type="scientific">Coemansia aciculifera</name>
    <dbReference type="NCBI Taxonomy" id="417176"/>
    <lineage>
        <taxon>Eukaryota</taxon>
        <taxon>Fungi</taxon>
        <taxon>Fungi incertae sedis</taxon>
        <taxon>Zoopagomycota</taxon>
        <taxon>Kickxellomycotina</taxon>
        <taxon>Kickxellomycetes</taxon>
        <taxon>Kickxellales</taxon>
        <taxon>Kickxellaceae</taxon>
        <taxon>Coemansia</taxon>
    </lineage>
</organism>
<comment type="caution">
    <text evidence="1">The sequence shown here is derived from an EMBL/GenBank/DDBJ whole genome shotgun (WGS) entry which is preliminary data.</text>
</comment>
<name>A0ACC1M1G6_9FUNG</name>
<protein>
    <submittedName>
        <fullName evidence="1">Uncharacterized protein</fullName>
    </submittedName>
</protein>
<sequence length="79" mass="8451">MNVVQSGDVWHLSVCTTDSITASGSTAVPPAPESRQLGIQLTPVPQNTKIMMGVMRTMFRAIQAAAMKSMNMALNMIGQ</sequence>
<dbReference type="EMBL" id="JANBVB010000644">
    <property type="protein sequence ID" value="KAJ2892860.1"/>
    <property type="molecule type" value="Genomic_DNA"/>
</dbReference>
<keyword evidence="2" id="KW-1185">Reference proteome</keyword>
<evidence type="ECO:0000313" key="1">
    <source>
        <dbReference type="EMBL" id="KAJ2892860.1"/>
    </source>
</evidence>
<gene>
    <name evidence="1" type="ORF">IWW38_003059</name>
</gene>
<reference evidence="1" key="1">
    <citation type="submission" date="2022-07" db="EMBL/GenBank/DDBJ databases">
        <title>Phylogenomic reconstructions and comparative analyses of Kickxellomycotina fungi.</title>
        <authorList>
            <person name="Reynolds N.K."/>
            <person name="Stajich J.E."/>
            <person name="Barry K."/>
            <person name="Grigoriev I.V."/>
            <person name="Crous P."/>
            <person name="Smith M.E."/>
        </authorList>
    </citation>
    <scope>NUCLEOTIDE SEQUENCE</scope>
    <source>
        <strain evidence="1">CBS 190363</strain>
    </source>
</reference>
<proteinExistence type="predicted"/>
<dbReference type="Proteomes" id="UP001139981">
    <property type="component" value="Unassembled WGS sequence"/>
</dbReference>
<evidence type="ECO:0000313" key="2">
    <source>
        <dbReference type="Proteomes" id="UP001139981"/>
    </source>
</evidence>